<keyword evidence="12" id="KW-1185">Reference proteome</keyword>
<keyword evidence="6" id="KW-0547">Nucleotide-binding</keyword>
<dbReference type="PANTHER" id="PTHR47788">
    <property type="entry name" value="POLYA POLYMERASE"/>
    <property type="match status" value="1"/>
</dbReference>
<keyword evidence="5" id="KW-0479">Metal-binding</keyword>
<evidence type="ECO:0000256" key="2">
    <source>
        <dbReference type="ARBA" id="ARBA00007265"/>
    </source>
</evidence>
<evidence type="ECO:0000256" key="9">
    <source>
        <dbReference type="SAM" id="MobiDB-lite"/>
    </source>
</evidence>
<name>A0ABM7QLI8_9GAMM</name>
<keyword evidence="4" id="KW-0808">Transferase</keyword>
<evidence type="ECO:0000256" key="4">
    <source>
        <dbReference type="ARBA" id="ARBA00022695"/>
    </source>
</evidence>
<organism evidence="11 12">
    <name type="scientific">Allochromatium tepidum</name>
    <dbReference type="NCBI Taxonomy" id="553982"/>
    <lineage>
        <taxon>Bacteria</taxon>
        <taxon>Pseudomonadati</taxon>
        <taxon>Pseudomonadota</taxon>
        <taxon>Gammaproteobacteria</taxon>
        <taxon>Chromatiales</taxon>
        <taxon>Chromatiaceae</taxon>
        <taxon>Allochromatium</taxon>
    </lineage>
</organism>
<comment type="cofactor">
    <cofactor evidence="1">
        <name>Mg(2+)</name>
        <dbReference type="ChEBI" id="CHEBI:18420"/>
    </cofactor>
</comment>
<keyword evidence="3" id="KW-0819">tRNA processing</keyword>
<dbReference type="Pfam" id="PF01368">
    <property type="entry name" value="DHH"/>
    <property type="match status" value="1"/>
</dbReference>
<keyword evidence="4" id="KW-0548">Nucleotidyltransferase</keyword>
<evidence type="ECO:0000256" key="8">
    <source>
        <dbReference type="ARBA" id="ARBA00022884"/>
    </source>
</evidence>
<dbReference type="Gene3D" id="3.90.1640.10">
    <property type="entry name" value="inorganic pyrophosphatase (n-terminal core)"/>
    <property type="match status" value="1"/>
</dbReference>
<dbReference type="InterPro" id="IPR038763">
    <property type="entry name" value="DHH_sf"/>
</dbReference>
<evidence type="ECO:0000256" key="7">
    <source>
        <dbReference type="ARBA" id="ARBA00022842"/>
    </source>
</evidence>
<evidence type="ECO:0000256" key="5">
    <source>
        <dbReference type="ARBA" id="ARBA00022723"/>
    </source>
</evidence>
<dbReference type="SUPFAM" id="SSF64182">
    <property type="entry name" value="DHH phosphoesterases"/>
    <property type="match status" value="1"/>
</dbReference>
<comment type="similarity">
    <text evidence="2">Belongs to the tRNA nucleotidyltransferase/poly(A) polymerase family.</text>
</comment>
<evidence type="ECO:0000256" key="6">
    <source>
        <dbReference type="ARBA" id="ARBA00022741"/>
    </source>
</evidence>
<protein>
    <recommendedName>
        <fullName evidence="10">DDH domain-containing protein</fullName>
    </recommendedName>
</protein>
<sequence>MQIVTTHINSDFDALASMVAASFLYPGVTRMVPSQVRPAVREFLTVHWDLLQLKPRRAIDPAAVERLIVTDTGSWERLDDLRMLAERTDLETIVWDHHMAPGSIRAGELHREEVGATVTLIRACSTSAPWCVSSATAGIRAPARRCSRPRPRRRALGYAGSSPRPNLRASG</sequence>
<feature type="compositionally biased region" description="Basic residues" evidence="9">
    <location>
        <begin position="143"/>
        <end position="155"/>
    </location>
</feature>
<dbReference type="InterPro" id="IPR001667">
    <property type="entry name" value="DDH_dom"/>
</dbReference>
<keyword evidence="8" id="KW-0694">RNA-binding</keyword>
<evidence type="ECO:0000256" key="1">
    <source>
        <dbReference type="ARBA" id="ARBA00001946"/>
    </source>
</evidence>
<feature type="domain" description="DDH" evidence="10">
    <location>
        <begin position="3"/>
        <end position="122"/>
    </location>
</feature>
<proteinExistence type="inferred from homology"/>
<dbReference type="RefSeq" id="WP_213381111.1">
    <property type="nucleotide sequence ID" value="NZ_AP024563.1"/>
</dbReference>
<evidence type="ECO:0000256" key="3">
    <source>
        <dbReference type="ARBA" id="ARBA00022694"/>
    </source>
</evidence>
<evidence type="ECO:0000259" key="10">
    <source>
        <dbReference type="Pfam" id="PF01368"/>
    </source>
</evidence>
<feature type="region of interest" description="Disordered" evidence="9">
    <location>
        <begin position="143"/>
        <end position="171"/>
    </location>
</feature>
<keyword evidence="7" id="KW-0460">Magnesium</keyword>
<evidence type="ECO:0000313" key="11">
    <source>
        <dbReference type="EMBL" id="BCU06696.1"/>
    </source>
</evidence>
<accession>A0ABM7QLI8</accession>
<dbReference type="PANTHER" id="PTHR47788:SF1">
    <property type="entry name" value="A-ADDING TRNA NUCLEOTIDYLTRANSFERASE"/>
    <property type="match status" value="1"/>
</dbReference>
<dbReference type="InterPro" id="IPR052390">
    <property type="entry name" value="tRNA_nt/polyA_polymerase"/>
</dbReference>
<reference evidence="11 12" key="1">
    <citation type="submission" date="2021-04" db="EMBL/GenBank/DDBJ databases">
        <title>Complete genome sequencing of Allochromatium tepidum strain NZ.</title>
        <authorList>
            <person name="Tsukatani Y."/>
            <person name="Mori H."/>
        </authorList>
    </citation>
    <scope>NUCLEOTIDE SEQUENCE [LARGE SCALE GENOMIC DNA]</scope>
    <source>
        <strain evidence="11 12">NZ</strain>
    </source>
</reference>
<evidence type="ECO:0000313" key="12">
    <source>
        <dbReference type="Proteomes" id="UP000680679"/>
    </source>
</evidence>
<gene>
    <name evidence="11" type="ORF">Atep_13730</name>
</gene>
<dbReference type="EMBL" id="AP024563">
    <property type="protein sequence ID" value="BCU06696.1"/>
    <property type="molecule type" value="Genomic_DNA"/>
</dbReference>
<dbReference type="Proteomes" id="UP000680679">
    <property type="component" value="Chromosome"/>
</dbReference>